<reference evidence="3" key="2">
    <citation type="submission" date="2021-04" db="EMBL/GenBank/DDBJ databases">
        <title>Brevibacillus composti FJAT-54423, complete genome.</title>
        <authorList>
            <person name="Tang R."/>
        </authorList>
    </citation>
    <scope>NUCLEOTIDE SEQUENCE</scope>
    <source>
        <strain evidence="3">FJAT-54424</strain>
    </source>
</reference>
<dbReference type="InterPro" id="IPR010359">
    <property type="entry name" value="IrrE_HExxH"/>
</dbReference>
<reference evidence="2 4" key="1">
    <citation type="submission" date="2020-12" db="EMBL/GenBank/DDBJ databases">
        <title>strain FJAT-54423T represents a novel species of the genus Brevibacillus.</title>
        <authorList>
            <person name="Tang R."/>
        </authorList>
    </citation>
    <scope>NUCLEOTIDE SEQUENCE [LARGE SCALE GENOMIC DNA]</scope>
    <source>
        <strain evidence="2 4">FJAT-54423</strain>
    </source>
</reference>
<dbReference type="Proteomes" id="UP000677234">
    <property type="component" value="Chromosome"/>
</dbReference>
<organism evidence="2 4">
    <name type="scientific">Brevibacillus composti</name>
    <dbReference type="NCBI Taxonomy" id="2796470"/>
    <lineage>
        <taxon>Bacteria</taxon>
        <taxon>Bacillati</taxon>
        <taxon>Bacillota</taxon>
        <taxon>Bacilli</taxon>
        <taxon>Bacillales</taxon>
        <taxon>Paenibacillaceae</taxon>
        <taxon>Brevibacillus</taxon>
    </lineage>
</organism>
<dbReference type="KEGG" id="bcop:JD108_07340"/>
<feature type="domain" description="IrrE N-terminal-like" evidence="1">
    <location>
        <begin position="82"/>
        <end position="148"/>
    </location>
</feature>
<keyword evidence="5" id="KW-1185">Reference proteome</keyword>
<evidence type="ECO:0000313" key="5">
    <source>
        <dbReference type="Proteomes" id="UP000677234"/>
    </source>
</evidence>
<dbReference type="EMBL" id="CP073708">
    <property type="protein sequence ID" value="QUO43602.1"/>
    <property type="molecule type" value="Genomic_DNA"/>
</dbReference>
<dbReference type="Proteomes" id="UP000595847">
    <property type="component" value="Chromosome"/>
</dbReference>
<accession>A0A7T5JQN7</accession>
<evidence type="ECO:0000313" key="3">
    <source>
        <dbReference type="EMBL" id="QUO43602.1"/>
    </source>
</evidence>
<name>A0A7T5JQN7_9BACL</name>
<proteinExistence type="predicted"/>
<evidence type="ECO:0000259" key="1">
    <source>
        <dbReference type="Pfam" id="PF06114"/>
    </source>
</evidence>
<evidence type="ECO:0000313" key="2">
    <source>
        <dbReference type="EMBL" id="QQE76529.1"/>
    </source>
</evidence>
<sequence>MTKKRISKPNYKRAQNAAYELLKISNTRELPVKVKKLAKHFPNLKIKTYSWFAKKHGMTLSEVCEFANSDEGCCWYIKSKNRYVILYNDMVENAGRIRWTVAHELGHYILGHNESNNKTIIARSSLTDEEYDIFEKEANCFARTLLAPPNVLASLDFINPYFISELCLLSYEASCNVYKFISEGINRGIRYSSNHPIVTAFSNYIYREKNKKNCLKCNGTFVSKDAIYCPICGDDQIIKGIGEIMKYSGIEIDEIHRAIECPKCQNENVIGDYCQICGSYLVNKCTGFSDNGRFNRYQGPWHIDFEDSCGKYLDGDARFCTQCGSTSTFYEAGLLKSWETLKIEQVHCEMADEAAAAGAEFDPFADPFDGSNKKPLNISDEDLPF</sequence>
<dbReference type="EMBL" id="CP066308">
    <property type="protein sequence ID" value="QQE76529.1"/>
    <property type="molecule type" value="Genomic_DNA"/>
</dbReference>
<gene>
    <name evidence="2" type="ORF">JD108_07340</name>
    <name evidence="3" type="ORF">KDJ56_07020</name>
</gene>
<dbReference type="AlphaFoldDB" id="A0A7T5JQN7"/>
<protein>
    <submittedName>
        <fullName evidence="2">ImmA/IrrE family metallo-endopeptidase</fullName>
    </submittedName>
</protein>
<evidence type="ECO:0000313" key="4">
    <source>
        <dbReference type="Proteomes" id="UP000595847"/>
    </source>
</evidence>
<dbReference type="Pfam" id="PF06114">
    <property type="entry name" value="Peptidase_M78"/>
    <property type="match status" value="1"/>
</dbReference>
<dbReference type="Gene3D" id="1.10.10.2910">
    <property type="match status" value="1"/>
</dbReference>